<keyword evidence="2" id="KW-0812">Transmembrane</keyword>
<dbReference type="EMBL" id="CP108188">
    <property type="protein sequence ID" value="WTR70648.1"/>
    <property type="molecule type" value="Genomic_DNA"/>
</dbReference>
<gene>
    <name evidence="3" type="ORF">OG814_15870</name>
</gene>
<protein>
    <submittedName>
        <fullName evidence="3">DUF6350 family protein</fullName>
    </submittedName>
</protein>
<feature type="transmembrane region" description="Helical" evidence="2">
    <location>
        <begin position="366"/>
        <end position="391"/>
    </location>
</feature>
<feature type="transmembrane region" description="Helical" evidence="2">
    <location>
        <begin position="82"/>
        <end position="101"/>
    </location>
</feature>
<feature type="transmembrane region" description="Helical" evidence="2">
    <location>
        <begin position="156"/>
        <end position="176"/>
    </location>
</feature>
<feature type="transmembrane region" description="Helical" evidence="2">
    <location>
        <begin position="122"/>
        <end position="144"/>
    </location>
</feature>
<dbReference type="Proteomes" id="UP001622594">
    <property type="component" value="Chromosome"/>
</dbReference>
<proteinExistence type="predicted"/>
<sequence>MTHVTEHPLVRGGRSAALATACVRGGVAAGLGLGALAVLVIAAWISSPYPDSGAGGALHLAAGLWLLAHGVDLVRTDTLSGLPAPLGVVPMLLVALPVWLVHRAARDTLDAGDEGDRPRPSTSAAVAAVAGGYLLVAAATVAYSESGPLPADLTTAGLWLPAVVVGAAGAGAWTALGRPMPGQRQAAAALRAMGLGLVTLLGGGAVAAAVSLALHARQAQAAYTGLVGEWSGSVSVLLLALALLPNMAVWGAAYGLGPGFTLGTGATATPLGLAGDPAVPPFPLLAALPAEGRGTWIHWAVVAVPLAAAVLQGRRVGRSAGTWTARDTALTALGAAWGCGAAVAVLAAAAGGPLGTGRLAAFGPVWWQAGAATVLWGACVGVPVSLGVRAWGRRALRPMRKQKQKQKPVPVVAGAESGAMGAMDAPSPSPSPALSTAPAVLKGLLSGLVPAPGAVPPPAPSASGAGQTQPHDSGTAPEPAPARVGSDAGSGPGADLDPDGDRYGDPYGGRYTDPYDDSGFEPYDYLPAAWEPASPPPPAPPAPSAD</sequence>
<keyword evidence="2" id="KW-0472">Membrane</keyword>
<organism evidence="3 4">
    <name type="scientific">Streptomyces zaomyceticus</name>
    <dbReference type="NCBI Taxonomy" id="68286"/>
    <lineage>
        <taxon>Bacteria</taxon>
        <taxon>Bacillati</taxon>
        <taxon>Actinomycetota</taxon>
        <taxon>Actinomycetes</taxon>
        <taxon>Kitasatosporales</taxon>
        <taxon>Streptomycetaceae</taxon>
        <taxon>Streptomyces</taxon>
    </lineage>
</organism>
<evidence type="ECO:0000256" key="2">
    <source>
        <dbReference type="SAM" id="Phobius"/>
    </source>
</evidence>
<feature type="transmembrane region" description="Helical" evidence="2">
    <location>
        <begin position="221"/>
        <end position="244"/>
    </location>
</feature>
<evidence type="ECO:0000313" key="3">
    <source>
        <dbReference type="EMBL" id="WTR70648.1"/>
    </source>
</evidence>
<feature type="transmembrane region" description="Helical" evidence="2">
    <location>
        <begin position="21"/>
        <end position="45"/>
    </location>
</feature>
<feature type="compositionally biased region" description="Pro residues" evidence="1">
    <location>
        <begin position="533"/>
        <end position="546"/>
    </location>
</feature>
<feature type="region of interest" description="Disordered" evidence="1">
    <location>
        <begin position="451"/>
        <end position="546"/>
    </location>
</feature>
<keyword evidence="4" id="KW-1185">Reference proteome</keyword>
<evidence type="ECO:0000256" key="1">
    <source>
        <dbReference type="SAM" id="MobiDB-lite"/>
    </source>
</evidence>
<feature type="transmembrane region" description="Helical" evidence="2">
    <location>
        <begin position="332"/>
        <end position="354"/>
    </location>
</feature>
<feature type="transmembrane region" description="Helical" evidence="2">
    <location>
        <begin position="188"/>
        <end position="215"/>
    </location>
</feature>
<reference evidence="3 4" key="1">
    <citation type="submission" date="2022-10" db="EMBL/GenBank/DDBJ databases">
        <title>The complete genomes of actinobacterial strains from the NBC collection.</title>
        <authorList>
            <person name="Joergensen T.S."/>
            <person name="Alvarez Arevalo M."/>
            <person name="Sterndorff E.B."/>
            <person name="Faurdal D."/>
            <person name="Vuksanovic O."/>
            <person name="Mourched A.-S."/>
            <person name="Charusanti P."/>
            <person name="Shaw S."/>
            <person name="Blin K."/>
            <person name="Weber T."/>
        </authorList>
    </citation>
    <scope>NUCLEOTIDE SEQUENCE [LARGE SCALE GENOMIC DNA]</scope>
    <source>
        <strain evidence="3 4">NBC_00123</strain>
    </source>
</reference>
<dbReference type="InterPro" id="IPR045931">
    <property type="entry name" value="DUF6350"/>
</dbReference>
<name>A0ABZ1L874_9ACTN</name>
<evidence type="ECO:0000313" key="4">
    <source>
        <dbReference type="Proteomes" id="UP001622594"/>
    </source>
</evidence>
<dbReference type="RefSeq" id="WP_406334736.1">
    <property type="nucleotide sequence ID" value="NZ_CP108188.1"/>
</dbReference>
<accession>A0ABZ1L874</accession>
<keyword evidence="2" id="KW-1133">Transmembrane helix</keyword>
<feature type="transmembrane region" description="Helical" evidence="2">
    <location>
        <begin position="251"/>
        <end position="274"/>
    </location>
</feature>
<dbReference type="Pfam" id="PF19877">
    <property type="entry name" value="DUF6350"/>
    <property type="match status" value="1"/>
</dbReference>
<feature type="transmembrane region" description="Helical" evidence="2">
    <location>
        <begin position="294"/>
        <end position="311"/>
    </location>
</feature>